<dbReference type="InterPro" id="IPR036737">
    <property type="entry name" value="OmpA-like_sf"/>
</dbReference>
<dbReference type="SUPFAM" id="SSF103088">
    <property type="entry name" value="OmpA-like"/>
    <property type="match status" value="1"/>
</dbReference>
<accession>A0A8J7J8Q0</accession>
<dbReference type="CDD" id="cd07185">
    <property type="entry name" value="OmpA_C-like"/>
    <property type="match status" value="1"/>
</dbReference>
<dbReference type="EMBL" id="JAELVR010000003">
    <property type="protein sequence ID" value="MBJ6370973.1"/>
    <property type="molecule type" value="Genomic_DNA"/>
</dbReference>
<dbReference type="PROSITE" id="PS51123">
    <property type="entry name" value="OMPA_2"/>
    <property type="match status" value="1"/>
</dbReference>
<dbReference type="Gene3D" id="3.30.1330.60">
    <property type="entry name" value="OmpA-like domain"/>
    <property type="match status" value="1"/>
</dbReference>
<dbReference type="PROSITE" id="PS51257">
    <property type="entry name" value="PROKAR_LIPOPROTEIN"/>
    <property type="match status" value="1"/>
</dbReference>
<dbReference type="PANTHER" id="PTHR30329">
    <property type="entry name" value="STATOR ELEMENT OF FLAGELLAR MOTOR COMPLEX"/>
    <property type="match status" value="1"/>
</dbReference>
<evidence type="ECO:0000256" key="4">
    <source>
        <dbReference type="PROSITE-ProRule" id="PRU00473"/>
    </source>
</evidence>
<dbReference type="InterPro" id="IPR006665">
    <property type="entry name" value="OmpA-like"/>
</dbReference>
<dbReference type="PRINTS" id="PR01021">
    <property type="entry name" value="OMPADOMAIN"/>
</dbReference>
<keyword evidence="3" id="KW-0998">Cell outer membrane</keyword>
<protein>
    <submittedName>
        <fullName evidence="7">OmpA family protein</fullName>
    </submittedName>
</protein>
<feature type="signal peptide" evidence="5">
    <location>
        <begin position="1"/>
        <end position="20"/>
    </location>
</feature>
<keyword evidence="5" id="KW-0732">Signal</keyword>
<dbReference type="Proteomes" id="UP000619079">
    <property type="component" value="Unassembled WGS sequence"/>
</dbReference>
<name>A0A8J7J8Q0_9RHOB</name>
<feature type="domain" description="OmpA-like" evidence="6">
    <location>
        <begin position="52"/>
        <end position="168"/>
    </location>
</feature>
<dbReference type="InterPro" id="IPR050330">
    <property type="entry name" value="Bact_OuterMem_StrucFunc"/>
</dbReference>
<reference evidence="7" key="1">
    <citation type="submission" date="2020-12" db="EMBL/GenBank/DDBJ databases">
        <title>Sedimentitalea sp. nov., isolated from sand in Incheon.</title>
        <authorList>
            <person name="Kim W."/>
        </authorList>
    </citation>
    <scope>NUCLEOTIDE SEQUENCE</scope>
    <source>
        <strain evidence="7">CAU 1593</strain>
    </source>
</reference>
<feature type="chain" id="PRO_5035238556" evidence="5">
    <location>
        <begin position="21"/>
        <end position="210"/>
    </location>
</feature>
<sequence length="210" mass="23292">MKTTLIASGLCLVLAGCANEAGDFVRTGEFGESTMNNALVMRGDDSYAIALGERFAQEIPTTVNFAFDSDRLDTQAQQILDRQADWIRQFPEVRFNVYGYTDEVGSQSYNYGLGKRRANAVVRYLGTRGISRSRLQALVSYGETRPVIDTPGPERLNRRSVTEVAGFLARHPMVLDGKYAEIIYREYIASARPVDGLTRRANTGGFGETQ</sequence>
<organism evidence="7 8">
    <name type="scientific">Sedimentitalea arenosa</name>
    <dbReference type="NCBI Taxonomy" id="2798803"/>
    <lineage>
        <taxon>Bacteria</taxon>
        <taxon>Pseudomonadati</taxon>
        <taxon>Pseudomonadota</taxon>
        <taxon>Alphaproteobacteria</taxon>
        <taxon>Rhodobacterales</taxon>
        <taxon>Paracoccaceae</taxon>
        <taxon>Sedimentitalea</taxon>
    </lineage>
</organism>
<proteinExistence type="predicted"/>
<evidence type="ECO:0000256" key="1">
    <source>
        <dbReference type="ARBA" id="ARBA00004442"/>
    </source>
</evidence>
<evidence type="ECO:0000256" key="5">
    <source>
        <dbReference type="SAM" id="SignalP"/>
    </source>
</evidence>
<evidence type="ECO:0000256" key="3">
    <source>
        <dbReference type="ARBA" id="ARBA00023237"/>
    </source>
</evidence>
<dbReference type="InterPro" id="IPR006664">
    <property type="entry name" value="OMP_bac"/>
</dbReference>
<dbReference type="RefSeq" id="WP_199023762.1">
    <property type="nucleotide sequence ID" value="NZ_JAELVR010000003.1"/>
</dbReference>
<comment type="caution">
    <text evidence="7">The sequence shown here is derived from an EMBL/GenBank/DDBJ whole genome shotgun (WGS) entry which is preliminary data.</text>
</comment>
<dbReference type="Pfam" id="PF00691">
    <property type="entry name" value="OmpA"/>
    <property type="match status" value="1"/>
</dbReference>
<evidence type="ECO:0000313" key="8">
    <source>
        <dbReference type="Proteomes" id="UP000619079"/>
    </source>
</evidence>
<keyword evidence="8" id="KW-1185">Reference proteome</keyword>
<evidence type="ECO:0000256" key="2">
    <source>
        <dbReference type="ARBA" id="ARBA00023136"/>
    </source>
</evidence>
<comment type="subcellular location">
    <subcellularLocation>
        <location evidence="1">Cell outer membrane</location>
    </subcellularLocation>
</comment>
<dbReference type="AlphaFoldDB" id="A0A8J7J8Q0"/>
<evidence type="ECO:0000259" key="6">
    <source>
        <dbReference type="PROSITE" id="PS51123"/>
    </source>
</evidence>
<evidence type="ECO:0000313" key="7">
    <source>
        <dbReference type="EMBL" id="MBJ6370973.1"/>
    </source>
</evidence>
<dbReference type="GO" id="GO:0009279">
    <property type="term" value="C:cell outer membrane"/>
    <property type="evidence" value="ECO:0007669"/>
    <property type="project" value="UniProtKB-SubCell"/>
</dbReference>
<dbReference type="PANTHER" id="PTHR30329:SF21">
    <property type="entry name" value="LIPOPROTEIN YIAD-RELATED"/>
    <property type="match status" value="1"/>
</dbReference>
<gene>
    <name evidence="7" type="ORF">JF290_05505</name>
</gene>
<keyword evidence="2 4" id="KW-0472">Membrane</keyword>